<evidence type="ECO:0000256" key="1">
    <source>
        <dbReference type="SAM" id="MobiDB-lite"/>
    </source>
</evidence>
<dbReference type="GeneID" id="30176581"/>
<evidence type="ECO:0000313" key="2">
    <source>
        <dbReference type="EMBL" id="ODQ47963.1"/>
    </source>
</evidence>
<sequence>MVLTLSARLFCSARKNNGGVLSEESKGFFSPAPRSVSGRRHAAPRVCHFCFTTGTSEHNVVGARRRPDWPGAHEAGWRGESRRKRKVLQKKARITRTGRIGRVGRIRAGTAGRRHKGLGVDG</sequence>
<reference evidence="2 3" key="1">
    <citation type="journal article" date="2016" name="Proc. Natl. Acad. Sci. U.S.A.">
        <title>Comparative genomics of biotechnologically important yeasts.</title>
        <authorList>
            <person name="Riley R."/>
            <person name="Haridas S."/>
            <person name="Wolfe K.H."/>
            <person name="Lopes M.R."/>
            <person name="Hittinger C.T."/>
            <person name="Goeker M."/>
            <person name="Salamov A.A."/>
            <person name="Wisecaver J.H."/>
            <person name="Long T.M."/>
            <person name="Calvey C.H."/>
            <person name="Aerts A.L."/>
            <person name="Barry K.W."/>
            <person name="Choi C."/>
            <person name="Clum A."/>
            <person name="Coughlan A.Y."/>
            <person name="Deshpande S."/>
            <person name="Douglass A.P."/>
            <person name="Hanson S.J."/>
            <person name="Klenk H.-P."/>
            <person name="LaButti K.M."/>
            <person name="Lapidus A."/>
            <person name="Lindquist E.A."/>
            <person name="Lipzen A.M."/>
            <person name="Meier-Kolthoff J.P."/>
            <person name="Ohm R.A."/>
            <person name="Otillar R.P."/>
            <person name="Pangilinan J.L."/>
            <person name="Peng Y."/>
            <person name="Rokas A."/>
            <person name="Rosa C.A."/>
            <person name="Scheuner C."/>
            <person name="Sibirny A.A."/>
            <person name="Slot J.C."/>
            <person name="Stielow J.B."/>
            <person name="Sun H."/>
            <person name="Kurtzman C.P."/>
            <person name="Blackwell M."/>
            <person name="Grigoriev I.V."/>
            <person name="Jeffries T.W."/>
        </authorList>
    </citation>
    <scope>NUCLEOTIDE SEQUENCE [LARGE SCALE GENOMIC DNA]</scope>
    <source>
        <strain evidence="2 3">NRRL Y-2026</strain>
    </source>
</reference>
<organism evidence="2 3">
    <name type="scientific">Pichia membranifaciens NRRL Y-2026</name>
    <dbReference type="NCBI Taxonomy" id="763406"/>
    <lineage>
        <taxon>Eukaryota</taxon>
        <taxon>Fungi</taxon>
        <taxon>Dikarya</taxon>
        <taxon>Ascomycota</taxon>
        <taxon>Saccharomycotina</taxon>
        <taxon>Pichiomycetes</taxon>
        <taxon>Pichiales</taxon>
        <taxon>Pichiaceae</taxon>
        <taxon>Pichia</taxon>
    </lineage>
</organism>
<feature type="region of interest" description="Disordered" evidence="1">
    <location>
        <begin position="61"/>
        <end position="122"/>
    </location>
</feature>
<proteinExistence type="predicted"/>
<feature type="compositionally biased region" description="Basic residues" evidence="1">
    <location>
        <begin position="112"/>
        <end position="122"/>
    </location>
</feature>
<feature type="compositionally biased region" description="Basic residues" evidence="1">
    <location>
        <begin position="81"/>
        <end position="96"/>
    </location>
</feature>
<dbReference type="RefSeq" id="XP_019019076.1">
    <property type="nucleotide sequence ID" value="XM_019159894.1"/>
</dbReference>
<dbReference type="AlphaFoldDB" id="A0A1E3NQW0"/>
<keyword evidence="3" id="KW-1185">Reference proteome</keyword>
<protein>
    <submittedName>
        <fullName evidence="2">Uncharacterized protein</fullName>
    </submittedName>
</protein>
<evidence type="ECO:0000313" key="3">
    <source>
        <dbReference type="Proteomes" id="UP000094455"/>
    </source>
</evidence>
<dbReference type="EMBL" id="KV454002">
    <property type="protein sequence ID" value="ODQ47963.1"/>
    <property type="molecule type" value="Genomic_DNA"/>
</dbReference>
<name>A0A1E3NQW0_9ASCO</name>
<accession>A0A1E3NQW0</accession>
<gene>
    <name evidence="2" type="ORF">PICMEDRAFT_121754</name>
</gene>
<dbReference type="Proteomes" id="UP000094455">
    <property type="component" value="Unassembled WGS sequence"/>
</dbReference>